<dbReference type="Pfam" id="PF00990">
    <property type="entry name" value="GGDEF"/>
    <property type="match status" value="1"/>
</dbReference>
<feature type="transmembrane region" description="Helical" evidence="1">
    <location>
        <begin position="124"/>
        <end position="142"/>
    </location>
</feature>
<organism evidence="3 4">
    <name type="scientific">Nocardia jinanensis</name>
    <dbReference type="NCBI Taxonomy" id="382504"/>
    <lineage>
        <taxon>Bacteria</taxon>
        <taxon>Bacillati</taxon>
        <taxon>Actinomycetota</taxon>
        <taxon>Actinomycetes</taxon>
        <taxon>Mycobacteriales</taxon>
        <taxon>Nocardiaceae</taxon>
        <taxon>Nocardia</taxon>
    </lineage>
</organism>
<dbReference type="Gene3D" id="3.30.70.270">
    <property type="match status" value="1"/>
</dbReference>
<protein>
    <recommendedName>
        <fullName evidence="2">GGDEF domain-containing protein</fullName>
    </recommendedName>
</protein>
<feature type="transmembrane region" description="Helical" evidence="1">
    <location>
        <begin position="149"/>
        <end position="168"/>
    </location>
</feature>
<dbReference type="GO" id="GO:0043709">
    <property type="term" value="P:cell adhesion involved in single-species biofilm formation"/>
    <property type="evidence" value="ECO:0007669"/>
    <property type="project" value="TreeGrafter"/>
</dbReference>
<evidence type="ECO:0000256" key="1">
    <source>
        <dbReference type="SAM" id="Phobius"/>
    </source>
</evidence>
<evidence type="ECO:0000259" key="2">
    <source>
        <dbReference type="PROSITE" id="PS50887"/>
    </source>
</evidence>
<feature type="transmembrane region" description="Helical" evidence="1">
    <location>
        <begin position="174"/>
        <end position="202"/>
    </location>
</feature>
<feature type="transmembrane region" description="Helical" evidence="1">
    <location>
        <begin position="46"/>
        <end position="68"/>
    </location>
</feature>
<reference evidence="3" key="1">
    <citation type="journal article" date="2014" name="Int. J. Syst. Evol. Microbiol.">
        <title>Complete genome sequence of Corynebacterium casei LMG S-19264T (=DSM 44701T), isolated from a smear-ripened cheese.</title>
        <authorList>
            <consortium name="US DOE Joint Genome Institute (JGI-PGF)"/>
            <person name="Walter F."/>
            <person name="Albersmeier A."/>
            <person name="Kalinowski J."/>
            <person name="Ruckert C."/>
        </authorList>
    </citation>
    <scope>NUCLEOTIDE SEQUENCE</scope>
    <source>
        <strain evidence="3">CGMCC 4.3508</strain>
    </source>
</reference>
<name>A0A917VU14_9NOCA</name>
<proteinExistence type="predicted"/>
<dbReference type="NCBIfam" id="TIGR00254">
    <property type="entry name" value="GGDEF"/>
    <property type="match status" value="1"/>
</dbReference>
<dbReference type="PANTHER" id="PTHR45138:SF9">
    <property type="entry name" value="DIGUANYLATE CYCLASE DGCM-RELATED"/>
    <property type="match status" value="1"/>
</dbReference>
<dbReference type="AlphaFoldDB" id="A0A917VU14"/>
<keyword evidence="4" id="KW-1185">Reference proteome</keyword>
<dbReference type="InterPro" id="IPR050469">
    <property type="entry name" value="Diguanylate_Cyclase"/>
</dbReference>
<evidence type="ECO:0000313" key="3">
    <source>
        <dbReference type="EMBL" id="GGL17722.1"/>
    </source>
</evidence>
<dbReference type="SMART" id="SM00267">
    <property type="entry name" value="GGDEF"/>
    <property type="match status" value="1"/>
</dbReference>
<sequence>MADVVGTKGESMNDSKTLRDWWNDPVDYRWLVRTLAARSALGPLKVLIGVAGAAIAVMGAVIAGTPVGPVGDPGIASTIGVLSGTLWALRWWLLPWPSRTESLVLIAGADVLFTMEFLQVPDRVFGAMGAVLLVVTGSYLGFFHSARALAAHSVWSLLSVIVFSVRIATGGGDIRLAVAVALLLFVSVVSALPALQVLYWLLRTESLSDPLTELLNRRGLEIRLPLMIDRYPAICVMTFDLDRFKSVNDTWGHRVGDTVLVRTARRLHDAAGEAAVVARTGGEEFVVAVPMATVAARTEAERLRGAVADPPETSVEVTASVGVAVFDATICPRCPRPSPDQLLQSADAAMYRAKQSGGNLVMVDDLTPPRDHRHPVPG</sequence>
<dbReference type="PROSITE" id="PS50887">
    <property type="entry name" value="GGDEF"/>
    <property type="match status" value="1"/>
</dbReference>
<reference evidence="3" key="2">
    <citation type="submission" date="2020-09" db="EMBL/GenBank/DDBJ databases">
        <authorList>
            <person name="Sun Q."/>
            <person name="Zhou Y."/>
        </authorList>
    </citation>
    <scope>NUCLEOTIDE SEQUENCE</scope>
    <source>
        <strain evidence="3">CGMCC 4.3508</strain>
    </source>
</reference>
<keyword evidence="1" id="KW-0472">Membrane</keyword>
<dbReference type="InterPro" id="IPR043128">
    <property type="entry name" value="Rev_trsase/Diguanyl_cyclase"/>
</dbReference>
<dbReference type="InterPro" id="IPR000160">
    <property type="entry name" value="GGDEF_dom"/>
</dbReference>
<dbReference type="PANTHER" id="PTHR45138">
    <property type="entry name" value="REGULATORY COMPONENTS OF SENSORY TRANSDUCTION SYSTEM"/>
    <property type="match status" value="1"/>
</dbReference>
<dbReference type="GO" id="GO:0052621">
    <property type="term" value="F:diguanylate cyclase activity"/>
    <property type="evidence" value="ECO:0007669"/>
    <property type="project" value="TreeGrafter"/>
</dbReference>
<dbReference type="SUPFAM" id="SSF55073">
    <property type="entry name" value="Nucleotide cyclase"/>
    <property type="match status" value="1"/>
</dbReference>
<dbReference type="Proteomes" id="UP000638263">
    <property type="component" value="Unassembled WGS sequence"/>
</dbReference>
<gene>
    <name evidence="3" type="ORF">GCM10011588_35570</name>
</gene>
<dbReference type="CDD" id="cd01949">
    <property type="entry name" value="GGDEF"/>
    <property type="match status" value="1"/>
</dbReference>
<dbReference type="GO" id="GO:1902201">
    <property type="term" value="P:negative regulation of bacterial-type flagellum-dependent cell motility"/>
    <property type="evidence" value="ECO:0007669"/>
    <property type="project" value="TreeGrafter"/>
</dbReference>
<feature type="domain" description="GGDEF" evidence="2">
    <location>
        <begin position="232"/>
        <end position="366"/>
    </location>
</feature>
<keyword evidence="1" id="KW-1133">Transmembrane helix</keyword>
<dbReference type="InterPro" id="IPR029787">
    <property type="entry name" value="Nucleotide_cyclase"/>
</dbReference>
<accession>A0A917VU14</accession>
<dbReference type="GO" id="GO:0005886">
    <property type="term" value="C:plasma membrane"/>
    <property type="evidence" value="ECO:0007669"/>
    <property type="project" value="TreeGrafter"/>
</dbReference>
<evidence type="ECO:0000313" key="4">
    <source>
        <dbReference type="Proteomes" id="UP000638263"/>
    </source>
</evidence>
<keyword evidence="1" id="KW-0812">Transmembrane</keyword>
<comment type="caution">
    <text evidence="3">The sequence shown here is derived from an EMBL/GenBank/DDBJ whole genome shotgun (WGS) entry which is preliminary data.</text>
</comment>
<dbReference type="EMBL" id="BMMH01000006">
    <property type="protein sequence ID" value="GGL17722.1"/>
    <property type="molecule type" value="Genomic_DNA"/>
</dbReference>